<dbReference type="AlphaFoldDB" id="A0A1H4C865"/>
<dbReference type="Gene3D" id="3.30.70.1290">
    <property type="entry name" value="Transposase IS200-like"/>
    <property type="match status" value="1"/>
</dbReference>
<dbReference type="Pfam" id="PF01797">
    <property type="entry name" value="Y1_Tnp"/>
    <property type="match status" value="1"/>
</dbReference>
<dbReference type="InterPro" id="IPR036515">
    <property type="entry name" value="Transposase_17_sf"/>
</dbReference>
<organism evidence="2 3">
    <name type="scientific">Xylanibacter ruminicola</name>
    <name type="common">Prevotella ruminicola</name>
    <dbReference type="NCBI Taxonomy" id="839"/>
    <lineage>
        <taxon>Bacteria</taxon>
        <taxon>Pseudomonadati</taxon>
        <taxon>Bacteroidota</taxon>
        <taxon>Bacteroidia</taxon>
        <taxon>Bacteroidales</taxon>
        <taxon>Prevotellaceae</taxon>
        <taxon>Xylanibacter</taxon>
    </lineage>
</organism>
<dbReference type="GO" id="GO:0004803">
    <property type="term" value="F:transposase activity"/>
    <property type="evidence" value="ECO:0007669"/>
    <property type="project" value="InterPro"/>
</dbReference>
<dbReference type="RefSeq" id="WP_074761173.1">
    <property type="nucleotide sequence ID" value="NZ_FNRF01000003.1"/>
</dbReference>
<dbReference type="GO" id="GO:0006313">
    <property type="term" value="P:DNA transposition"/>
    <property type="evidence" value="ECO:0007669"/>
    <property type="project" value="InterPro"/>
</dbReference>
<evidence type="ECO:0000259" key="1">
    <source>
        <dbReference type="SMART" id="SM01321"/>
    </source>
</evidence>
<dbReference type="SMART" id="SM01321">
    <property type="entry name" value="Y1_Tnp"/>
    <property type="match status" value="1"/>
</dbReference>
<name>A0A1H4C865_XYLRU</name>
<evidence type="ECO:0000313" key="2">
    <source>
        <dbReference type="EMBL" id="SEA56529.1"/>
    </source>
</evidence>
<dbReference type="OrthoDB" id="9788881at2"/>
<gene>
    <name evidence="2" type="ORF">SAMN05216462_1820</name>
</gene>
<dbReference type="PANTHER" id="PTHR34322">
    <property type="entry name" value="TRANSPOSASE, Y1_TNP DOMAIN-CONTAINING"/>
    <property type="match status" value="1"/>
</dbReference>
<feature type="domain" description="Transposase IS200-like" evidence="1">
    <location>
        <begin position="9"/>
        <end position="132"/>
    </location>
</feature>
<dbReference type="SUPFAM" id="SSF143422">
    <property type="entry name" value="Transposase IS200-like"/>
    <property type="match status" value="1"/>
</dbReference>
<sequence>MPRQARKESGSGIYHVMLRGINRQDIFEDVEDYMRMLRCMQLMQEQYDDQGNRLPPLCTFYAYCLMSNHVHLLLRVNQEDIGSTIKHLTVMYAMYYNQKYSRSGHVFQDRFKSEPVNDLAYFVTLLRYIHQNPTKAGMVGKVDDYHWSSWKEYTGEIPAALGLCATNAILKRMSLDELKELVEVPLDDDVQCLDLDEGIKISVGDREIRQYLLDSYGITDSVKVQEMDKEKRNEIIVCCLERGAGMRQLSRLTGVTYGVINRLRGRM</sequence>
<dbReference type="EMBL" id="FNRF01000003">
    <property type="protein sequence ID" value="SEA56529.1"/>
    <property type="molecule type" value="Genomic_DNA"/>
</dbReference>
<dbReference type="PANTHER" id="PTHR34322:SF2">
    <property type="entry name" value="TRANSPOSASE IS200-LIKE DOMAIN-CONTAINING PROTEIN"/>
    <property type="match status" value="1"/>
</dbReference>
<reference evidence="2 3" key="1">
    <citation type="submission" date="2016-10" db="EMBL/GenBank/DDBJ databases">
        <authorList>
            <person name="de Groot N.N."/>
        </authorList>
    </citation>
    <scope>NUCLEOTIDE SEQUENCE [LARGE SCALE GENOMIC DNA]</scope>
    <source>
        <strain evidence="2 3">D31d</strain>
    </source>
</reference>
<proteinExistence type="predicted"/>
<dbReference type="Proteomes" id="UP000182257">
    <property type="component" value="Unassembled WGS sequence"/>
</dbReference>
<dbReference type="InterPro" id="IPR002686">
    <property type="entry name" value="Transposase_17"/>
</dbReference>
<evidence type="ECO:0000313" key="3">
    <source>
        <dbReference type="Proteomes" id="UP000182257"/>
    </source>
</evidence>
<protein>
    <submittedName>
        <fullName evidence="2">REP element-mobilizing transposase RayT</fullName>
    </submittedName>
</protein>
<accession>A0A1H4C865</accession>
<dbReference type="GO" id="GO:0003677">
    <property type="term" value="F:DNA binding"/>
    <property type="evidence" value="ECO:0007669"/>
    <property type="project" value="InterPro"/>
</dbReference>